<dbReference type="Pfam" id="PF13403">
    <property type="entry name" value="Hint_2"/>
    <property type="match status" value="1"/>
</dbReference>
<accession>A0A1I1X998</accession>
<dbReference type="STRING" id="74348.SAMN04488523_104289"/>
<dbReference type="InterPro" id="IPR028992">
    <property type="entry name" value="Hedgehog/Intein_dom"/>
</dbReference>
<dbReference type="EMBL" id="FOMW01000004">
    <property type="protein sequence ID" value="SFE03996.1"/>
    <property type="molecule type" value="Genomic_DNA"/>
</dbReference>
<sequence length="229" mass="24297">MGMDEMFGWKEKSPQIAHRSVERSGAFDGGLAAQTQGLMAGTRVASNLGWRSVEALAVGDTVLTFDHGMQQIIEIRRRVVWIDAAQGRAGLPVVVPAGALDNRTELTLLPDQGVLVDCDAAQDMYGDPFAVVPASALDGVRGIHRAAPFQELEIIAIYFARDEVIYAEGGALVHCPATTIALDQFLAADAATYDLLGTSDAAFIAECLMREDQILASVGRVSGAAAAYC</sequence>
<reference evidence="2 3" key="1">
    <citation type="submission" date="2016-10" db="EMBL/GenBank/DDBJ databases">
        <authorList>
            <person name="de Groot N.N."/>
        </authorList>
    </citation>
    <scope>NUCLEOTIDE SEQUENCE [LARGE SCALE GENOMIC DNA]</scope>
    <source>
        <strain evidence="2 3">DSM 11443</strain>
    </source>
</reference>
<dbReference type="OrthoDB" id="7685535at2"/>
<gene>
    <name evidence="2" type="ORF">SAMN04488523_104289</name>
</gene>
<protein>
    <submittedName>
        <fullName evidence="2">Hint domain-containing protein</fullName>
    </submittedName>
</protein>
<feature type="domain" description="Hedgehog/Intein (Hint)" evidence="1">
    <location>
        <begin position="38"/>
        <end position="169"/>
    </location>
</feature>
<dbReference type="Proteomes" id="UP000198977">
    <property type="component" value="Unassembled WGS sequence"/>
</dbReference>
<keyword evidence="3" id="KW-1185">Reference proteome</keyword>
<name>A0A1I1X998_9RHOB</name>
<evidence type="ECO:0000313" key="2">
    <source>
        <dbReference type="EMBL" id="SFE03996.1"/>
    </source>
</evidence>
<evidence type="ECO:0000313" key="3">
    <source>
        <dbReference type="Proteomes" id="UP000198977"/>
    </source>
</evidence>
<proteinExistence type="predicted"/>
<evidence type="ECO:0000259" key="1">
    <source>
        <dbReference type="Pfam" id="PF13403"/>
    </source>
</evidence>
<organism evidence="2 3">
    <name type="scientific">Sulfitobacter brevis</name>
    <dbReference type="NCBI Taxonomy" id="74348"/>
    <lineage>
        <taxon>Bacteria</taxon>
        <taxon>Pseudomonadati</taxon>
        <taxon>Pseudomonadota</taxon>
        <taxon>Alphaproteobacteria</taxon>
        <taxon>Rhodobacterales</taxon>
        <taxon>Roseobacteraceae</taxon>
        <taxon>Sulfitobacter</taxon>
    </lineage>
</organism>
<dbReference type="AlphaFoldDB" id="A0A1I1X998"/>